<dbReference type="EMBL" id="AEJB01000058">
    <property type="protein sequence ID" value="ELP70586.1"/>
    <property type="molecule type" value="Genomic_DNA"/>
</dbReference>
<comment type="caution">
    <text evidence="1">The sequence shown here is derived from an EMBL/GenBank/DDBJ whole genome shotgun (WGS) entry which is preliminary data.</text>
</comment>
<keyword evidence="2" id="KW-1185">Reference proteome</keyword>
<reference evidence="1 2" key="1">
    <citation type="journal article" date="2011" name="Plasmid">
        <title>Streptomyces turgidiscabies Car8 contains a modular pathogenicity island that shares virulence genes with other actinobacterial plant pathogens.</title>
        <authorList>
            <person name="Huguet-Tapia J.C."/>
            <person name="Badger J.H."/>
            <person name="Loria R."/>
            <person name="Pettis G.S."/>
        </authorList>
    </citation>
    <scope>NUCLEOTIDE SEQUENCE [LARGE SCALE GENOMIC DNA]</scope>
    <source>
        <strain evidence="1 2">Car8</strain>
    </source>
</reference>
<gene>
    <name evidence="1" type="ORF">STRTUCAR8_08922</name>
</gene>
<evidence type="ECO:0000313" key="1">
    <source>
        <dbReference type="EMBL" id="ELP70586.1"/>
    </source>
</evidence>
<protein>
    <submittedName>
        <fullName evidence="1">Uncharacterized protein</fullName>
    </submittedName>
</protein>
<accession>L7FHS8</accession>
<dbReference type="AlphaFoldDB" id="L7FHS8"/>
<proteinExistence type="predicted"/>
<name>L7FHS8_STRT8</name>
<organism evidence="1 2">
    <name type="scientific">Streptomyces turgidiscabies (strain Car8)</name>
    <dbReference type="NCBI Taxonomy" id="698760"/>
    <lineage>
        <taxon>Bacteria</taxon>
        <taxon>Bacillati</taxon>
        <taxon>Actinomycetota</taxon>
        <taxon>Actinomycetes</taxon>
        <taxon>Kitasatosporales</taxon>
        <taxon>Streptomycetaceae</taxon>
        <taxon>Streptomyces</taxon>
    </lineage>
</organism>
<evidence type="ECO:0000313" key="2">
    <source>
        <dbReference type="Proteomes" id="UP000010931"/>
    </source>
</evidence>
<dbReference type="Proteomes" id="UP000010931">
    <property type="component" value="Unassembled WGS sequence"/>
</dbReference>
<sequence length="56" mass="5913">MDMGGLLVVHGVQGVRRVHGVRGVHTLWARAGRGRKAPLLEVRRPPPAAAQSPAVA</sequence>